<evidence type="ECO:0000313" key="2">
    <source>
        <dbReference type="Proteomes" id="UP001148614"/>
    </source>
</evidence>
<reference evidence="1" key="1">
    <citation type="submission" date="2022-07" db="EMBL/GenBank/DDBJ databases">
        <title>Genome Sequence of Xylaria arbuscula.</title>
        <authorList>
            <person name="Buettner E."/>
        </authorList>
    </citation>
    <scope>NUCLEOTIDE SEQUENCE</scope>
    <source>
        <strain evidence="1">VT107</strain>
    </source>
</reference>
<evidence type="ECO:0000313" key="1">
    <source>
        <dbReference type="EMBL" id="KAJ3552116.1"/>
    </source>
</evidence>
<gene>
    <name evidence="1" type="ORF">NPX13_g11190</name>
</gene>
<sequence>MTTLLNKARRFKASEPRDHVYSLIGLAGEANKSSVLPTALQANYKRPVQDVFRDITRYIIISSRNLSILTLIRYNPDWNKYPSWVVDFAGDVLWERISHFAWSARANGWHCVKEMTNDAAGGLPVEVQHSSDDILALKGFRVDTINATCAVMSSSALPSFGSQALIALKEAWQRVGARYTTRETLARAVMVTLSADWNLTGQERMTDQSIGHFWAYLWEAYNRLHDETTPSRDQAELEEYASLLAKLEPDIPVDANIYRLHLDTACNRRVFFTADKAYIGLGPSIMQKNDILCILFGGATPMVLRPVGDLYRFIGECYVYDLMSGEAVRDWQEGHYTTEAFCLR</sequence>
<dbReference type="Proteomes" id="UP001148614">
    <property type="component" value="Unassembled WGS sequence"/>
</dbReference>
<protein>
    <recommendedName>
        <fullName evidence="3">Heterokaryon incompatibility domain-containing protein</fullName>
    </recommendedName>
</protein>
<dbReference type="EMBL" id="JANPWZ010003561">
    <property type="protein sequence ID" value="KAJ3552116.1"/>
    <property type="molecule type" value="Genomic_DNA"/>
</dbReference>
<organism evidence="1 2">
    <name type="scientific">Xylaria arbuscula</name>
    <dbReference type="NCBI Taxonomy" id="114810"/>
    <lineage>
        <taxon>Eukaryota</taxon>
        <taxon>Fungi</taxon>
        <taxon>Dikarya</taxon>
        <taxon>Ascomycota</taxon>
        <taxon>Pezizomycotina</taxon>
        <taxon>Sordariomycetes</taxon>
        <taxon>Xylariomycetidae</taxon>
        <taxon>Xylariales</taxon>
        <taxon>Xylariaceae</taxon>
        <taxon>Xylaria</taxon>
    </lineage>
</organism>
<dbReference type="Pfam" id="PF26639">
    <property type="entry name" value="Het-6_barrel"/>
    <property type="match status" value="1"/>
</dbReference>
<keyword evidence="2" id="KW-1185">Reference proteome</keyword>
<name>A0A9W8N399_9PEZI</name>
<dbReference type="AlphaFoldDB" id="A0A9W8N399"/>
<dbReference type="InterPro" id="IPR052895">
    <property type="entry name" value="HetReg/Transcr_Mod"/>
</dbReference>
<accession>A0A9W8N399</accession>
<comment type="caution">
    <text evidence="1">The sequence shown here is derived from an EMBL/GenBank/DDBJ whole genome shotgun (WGS) entry which is preliminary data.</text>
</comment>
<dbReference type="PANTHER" id="PTHR24148">
    <property type="entry name" value="ANKYRIN REPEAT DOMAIN-CONTAINING PROTEIN 39 HOMOLOG-RELATED"/>
    <property type="match status" value="1"/>
</dbReference>
<proteinExistence type="predicted"/>
<evidence type="ECO:0008006" key="3">
    <source>
        <dbReference type="Google" id="ProtNLM"/>
    </source>
</evidence>
<dbReference type="PANTHER" id="PTHR24148:SF64">
    <property type="entry name" value="HETEROKARYON INCOMPATIBILITY DOMAIN-CONTAINING PROTEIN"/>
    <property type="match status" value="1"/>
</dbReference>